<proteinExistence type="predicted"/>
<reference evidence="1 2" key="1">
    <citation type="submission" date="2020-04" db="EMBL/GenBank/DDBJ databases">
        <title>The Whole Genome Analysis of High salt-tolerant Sphingobium yanoikuyae YC-XJ2 with Aryl organophosphorus flame retardants (aryl-OPFRs)-degrading capacity and characteristics of Related phosphotriesterase.</title>
        <authorList>
            <person name="Li X."/>
        </authorList>
    </citation>
    <scope>NUCLEOTIDE SEQUENCE [LARGE SCALE GENOMIC DNA]</scope>
    <source>
        <strain evidence="1 2">YC-XJ2</strain>
    </source>
</reference>
<protein>
    <submittedName>
        <fullName evidence="1">Uncharacterized protein</fullName>
    </submittedName>
</protein>
<dbReference type="Proteomes" id="UP000502611">
    <property type="component" value="Chromosome"/>
</dbReference>
<organism evidence="1 2">
    <name type="scientific">Sphingobium yanoikuyae</name>
    <name type="common">Sphingomonas yanoikuyae</name>
    <dbReference type="NCBI Taxonomy" id="13690"/>
    <lineage>
        <taxon>Bacteria</taxon>
        <taxon>Pseudomonadati</taxon>
        <taxon>Pseudomonadota</taxon>
        <taxon>Alphaproteobacteria</taxon>
        <taxon>Sphingomonadales</taxon>
        <taxon>Sphingomonadaceae</taxon>
        <taxon>Sphingobium</taxon>
    </lineage>
</organism>
<dbReference type="EMBL" id="CP053021">
    <property type="protein sequence ID" value="QJR01468.1"/>
    <property type="molecule type" value="Genomic_DNA"/>
</dbReference>
<name>A0A6M4G2M5_SPHYA</name>
<dbReference type="AlphaFoldDB" id="A0A6M4G2M5"/>
<evidence type="ECO:0000313" key="2">
    <source>
        <dbReference type="Proteomes" id="UP000502611"/>
    </source>
</evidence>
<dbReference type="RefSeq" id="WP_169860274.1">
    <property type="nucleotide sequence ID" value="NZ_CP053021.1"/>
</dbReference>
<sequence length="130" mass="14823">MIVSYPATELHVRLINIRIGVTPPKLDRINDFAPHVSNESGGQCSFVALIFRQVWIDVVGKQKPFNELSRMNRAAWRNEVRNVKRLSPLHASAEPPNDARRVHQPIKTRLAHLRRLAASQIVRHLTIVAK</sequence>
<accession>A0A6M4G2M5</accession>
<gene>
    <name evidence="1" type="ORF">HH800_04175</name>
</gene>
<evidence type="ECO:0000313" key="1">
    <source>
        <dbReference type="EMBL" id="QJR01468.1"/>
    </source>
</evidence>